<reference evidence="2 3" key="1">
    <citation type="journal article" date="2016" name="Mol. Biol. Evol.">
        <title>Comparative Genomics of Early-Diverging Mushroom-Forming Fungi Provides Insights into the Origins of Lignocellulose Decay Capabilities.</title>
        <authorList>
            <person name="Nagy L.G."/>
            <person name="Riley R."/>
            <person name="Tritt A."/>
            <person name="Adam C."/>
            <person name="Daum C."/>
            <person name="Floudas D."/>
            <person name="Sun H."/>
            <person name="Yadav J.S."/>
            <person name="Pangilinan J."/>
            <person name="Larsson K.H."/>
            <person name="Matsuura K."/>
            <person name="Barry K."/>
            <person name="Labutti K."/>
            <person name="Kuo R."/>
            <person name="Ohm R.A."/>
            <person name="Bhattacharya S.S."/>
            <person name="Shirouzu T."/>
            <person name="Yoshinaga Y."/>
            <person name="Martin F.M."/>
            <person name="Grigoriev I.V."/>
            <person name="Hibbett D.S."/>
        </authorList>
    </citation>
    <scope>NUCLEOTIDE SEQUENCE [LARGE SCALE GENOMIC DNA]</scope>
    <source>
        <strain evidence="2 3">HHB12029</strain>
    </source>
</reference>
<proteinExistence type="predicted"/>
<evidence type="ECO:0000259" key="1">
    <source>
        <dbReference type="Pfam" id="PF09820"/>
    </source>
</evidence>
<evidence type="ECO:0000313" key="3">
    <source>
        <dbReference type="Proteomes" id="UP000077266"/>
    </source>
</evidence>
<sequence>MPLNRALVFARVNGQHGSGVVGHAAEFAYELCWFDDTLQGCGDGMVTLHDIATYLDQLHEVGCTCGRSVAADRVLKVHLRAAQDIDTALEDFSFNIDDEEDGRVLRVINDPQAVVKDLFAEDEVFKLDEGVQLLFATAPRDPQMSFTGVRRLGERGNVCRVSGSTIKLLPGVDSSDYKEIASRPGMHFIDKSDFLSLRYHYDYNIDARVPIVLREDGYGKTVFCTMLEAFFSSHEHNCKTNVPTRFPIQRFKNLRERVHRGILAMLVDFGDLAQRLKEGCEQEHEEIMNACTGFMKTVVADFYEKNAWFLGEDRPAQDDKFMHTFEGLKILLARLGFRLFVIVDNYTAPFMRVFGTATQYLEYELWLQFVVYIVKDLGGFVWRGFITGRPFPGHGPIPFSNRPLFAEKTEDLTNRPESLQAIGFSREEVLDLAATLGNSDINKALADALGNGDSNGTADHEATTSVYSAKAVVLMLIRLMNGDSLHEVLAEESLKRTVVVR</sequence>
<feature type="domain" description="AAA-ATPase-like" evidence="1">
    <location>
        <begin position="175"/>
        <end position="388"/>
    </location>
</feature>
<dbReference type="InParanoid" id="A0A165E845"/>
<accession>A0A165E845</accession>
<dbReference type="InterPro" id="IPR018631">
    <property type="entry name" value="AAA-ATPase-like_dom"/>
</dbReference>
<dbReference type="OrthoDB" id="3068380at2759"/>
<dbReference type="EMBL" id="KV426161">
    <property type="protein sequence ID" value="KZV86278.1"/>
    <property type="molecule type" value="Genomic_DNA"/>
</dbReference>
<evidence type="ECO:0000313" key="2">
    <source>
        <dbReference type="EMBL" id="KZV86278.1"/>
    </source>
</evidence>
<dbReference type="AlphaFoldDB" id="A0A165E845"/>
<protein>
    <recommendedName>
        <fullName evidence="1">AAA-ATPase-like domain-containing protein</fullName>
    </recommendedName>
</protein>
<keyword evidence="3" id="KW-1185">Reference proteome</keyword>
<dbReference type="Proteomes" id="UP000077266">
    <property type="component" value="Unassembled WGS sequence"/>
</dbReference>
<gene>
    <name evidence="2" type="ORF">EXIGLDRAFT_752902</name>
</gene>
<dbReference type="Pfam" id="PF09820">
    <property type="entry name" value="AAA-ATPase_like"/>
    <property type="match status" value="1"/>
</dbReference>
<organism evidence="2 3">
    <name type="scientific">Exidia glandulosa HHB12029</name>
    <dbReference type="NCBI Taxonomy" id="1314781"/>
    <lineage>
        <taxon>Eukaryota</taxon>
        <taxon>Fungi</taxon>
        <taxon>Dikarya</taxon>
        <taxon>Basidiomycota</taxon>
        <taxon>Agaricomycotina</taxon>
        <taxon>Agaricomycetes</taxon>
        <taxon>Auriculariales</taxon>
        <taxon>Exidiaceae</taxon>
        <taxon>Exidia</taxon>
    </lineage>
</organism>
<name>A0A165E845_EXIGL</name>